<sequence length="438" mass="47121">MPSKSLDEIAARAKAASLTLAGISTEIKNQALLAMADALEAHSTEILEANSKDLEYAKKENLPGPLIARLAVNENKITGMSEGIRSVASLQDPVGECQMAMELDEGLTLTRVTCPLGVIGAIFEARPDAVPQISSLCLKSGNAVILKGGAEAQNSNRVIVENLRKAVGTIEGVPVDAIQLIETREEVAEMLKQDEYINLIVPRGSNAFVRHVQDNTRIPVLGHSEGLCHVYIDSKADPEKALAIALDSKLQYPAACNAMETLLIHSKVPPELIPELVHAFKEKQVDLVGCVRSCTLVPGLDRADESEWDTEYNDLKLAIKLVDSLDEAIAHINKHGSGHTDTIVTENPKAAERFMNEVDSSSVMLNASTRFADGFRFGLGAEIGISTNKTHARGPVGLEGLVIYKYKVKGQGQTVSEYSDANGKSFTHKALPLPTNNG</sequence>
<proteinExistence type="inferred from homology"/>
<dbReference type="AlphaFoldDB" id="A0A7T0G1Q3"/>
<dbReference type="GO" id="GO:0055129">
    <property type="term" value="P:L-proline biosynthetic process"/>
    <property type="evidence" value="ECO:0007669"/>
    <property type="project" value="UniProtKB-UniRule"/>
</dbReference>
<comment type="catalytic activity">
    <reaction evidence="6 7">
        <text>L-glutamate 5-semialdehyde + phosphate + NADP(+) = L-glutamyl 5-phosphate + NADPH + H(+)</text>
        <dbReference type="Rhea" id="RHEA:19541"/>
        <dbReference type="ChEBI" id="CHEBI:15378"/>
        <dbReference type="ChEBI" id="CHEBI:43474"/>
        <dbReference type="ChEBI" id="CHEBI:57783"/>
        <dbReference type="ChEBI" id="CHEBI:58066"/>
        <dbReference type="ChEBI" id="CHEBI:58274"/>
        <dbReference type="ChEBI" id="CHEBI:58349"/>
        <dbReference type="EC" id="1.2.1.41"/>
    </reaction>
</comment>
<dbReference type="PROSITE" id="PS01223">
    <property type="entry name" value="PROA"/>
    <property type="match status" value="1"/>
</dbReference>
<gene>
    <name evidence="7" type="primary">proA</name>
    <name evidence="9" type="ORF">G3M70_15475</name>
</gene>
<name>A0A7T0G1Q3_9BACT</name>
<comment type="subcellular location">
    <subcellularLocation>
        <location evidence="7">Cytoplasm</location>
    </subcellularLocation>
</comment>
<dbReference type="InterPro" id="IPR016161">
    <property type="entry name" value="Ald_DH/histidinol_DH"/>
</dbReference>
<accession>A0A7T0G1Q3</accession>
<keyword evidence="2 7" id="KW-0028">Amino-acid biosynthesis</keyword>
<dbReference type="InterPro" id="IPR000965">
    <property type="entry name" value="GPR_dom"/>
</dbReference>
<comment type="pathway">
    <text evidence="1 7">Amino-acid biosynthesis; L-proline biosynthesis; L-glutamate 5-semialdehyde from L-glutamate: step 2/2.</text>
</comment>
<dbReference type="Gene3D" id="3.40.605.10">
    <property type="entry name" value="Aldehyde Dehydrogenase, Chain A, domain 1"/>
    <property type="match status" value="1"/>
</dbReference>
<keyword evidence="7" id="KW-0963">Cytoplasm</keyword>
<dbReference type="CDD" id="cd07079">
    <property type="entry name" value="ALDH_F18-19_ProA-GPR"/>
    <property type="match status" value="1"/>
</dbReference>
<dbReference type="GO" id="GO:0005737">
    <property type="term" value="C:cytoplasm"/>
    <property type="evidence" value="ECO:0007669"/>
    <property type="project" value="UniProtKB-SubCell"/>
</dbReference>
<comment type="function">
    <text evidence="7">Catalyzes the NADPH-dependent reduction of L-glutamate 5-phosphate into L-glutamate 5-semialdehyde and phosphate. The product spontaneously undergoes cyclization to form 1-pyrroline-5-carboxylate.</text>
</comment>
<evidence type="ECO:0000313" key="9">
    <source>
        <dbReference type="EMBL" id="QPJ63198.1"/>
    </source>
</evidence>
<feature type="domain" description="Aldehyde dehydrogenase" evidence="8">
    <location>
        <begin position="4"/>
        <end position="285"/>
    </location>
</feature>
<dbReference type="PIRSF" id="PIRSF000151">
    <property type="entry name" value="GPR"/>
    <property type="match status" value="1"/>
</dbReference>
<keyword evidence="3 7" id="KW-0641">Proline biosynthesis</keyword>
<comment type="similarity">
    <text evidence="7">Belongs to the gamma-glutamyl phosphate reductase family.</text>
</comment>
<evidence type="ECO:0000259" key="8">
    <source>
        <dbReference type="Pfam" id="PF00171"/>
    </source>
</evidence>
<dbReference type="InterPro" id="IPR012134">
    <property type="entry name" value="Glu-5-SA_DH"/>
</dbReference>
<evidence type="ECO:0000313" key="10">
    <source>
        <dbReference type="Proteomes" id="UP000594688"/>
    </source>
</evidence>
<dbReference type="Proteomes" id="UP000594688">
    <property type="component" value="Chromosome"/>
</dbReference>
<evidence type="ECO:0000256" key="7">
    <source>
        <dbReference type="HAMAP-Rule" id="MF_00412"/>
    </source>
</evidence>
<reference evidence="9 10" key="1">
    <citation type="submission" date="2020-02" db="EMBL/GenBank/DDBJ databases">
        <title>Genomic and physiological characterization of two novel Nitrospinaceae genera.</title>
        <authorList>
            <person name="Mueller A.J."/>
            <person name="Jung M.-Y."/>
            <person name="Strachan C.R."/>
            <person name="Herbold C.W."/>
            <person name="Kirkegaard R.H."/>
            <person name="Daims H."/>
        </authorList>
    </citation>
    <scope>NUCLEOTIDE SEQUENCE [LARGE SCALE GENOMIC DNA]</scope>
    <source>
        <strain evidence="9">EB</strain>
    </source>
</reference>
<evidence type="ECO:0000256" key="4">
    <source>
        <dbReference type="ARBA" id="ARBA00022857"/>
    </source>
</evidence>
<evidence type="ECO:0000256" key="6">
    <source>
        <dbReference type="ARBA" id="ARBA00049024"/>
    </source>
</evidence>
<dbReference type="NCBIfam" id="NF001221">
    <property type="entry name" value="PRK00197.1"/>
    <property type="match status" value="1"/>
</dbReference>
<evidence type="ECO:0000256" key="2">
    <source>
        <dbReference type="ARBA" id="ARBA00022605"/>
    </source>
</evidence>
<dbReference type="Gene3D" id="3.40.309.10">
    <property type="entry name" value="Aldehyde Dehydrogenase, Chain A, domain 2"/>
    <property type="match status" value="1"/>
</dbReference>
<evidence type="ECO:0000256" key="1">
    <source>
        <dbReference type="ARBA" id="ARBA00004985"/>
    </source>
</evidence>
<dbReference type="PANTHER" id="PTHR11063:SF8">
    <property type="entry name" value="DELTA-1-PYRROLINE-5-CARBOXYLATE SYNTHASE"/>
    <property type="match status" value="1"/>
</dbReference>
<dbReference type="SUPFAM" id="SSF53720">
    <property type="entry name" value="ALDH-like"/>
    <property type="match status" value="1"/>
</dbReference>
<dbReference type="UniPathway" id="UPA00098">
    <property type="reaction ID" value="UER00360"/>
</dbReference>
<dbReference type="InterPro" id="IPR015590">
    <property type="entry name" value="Aldehyde_DH_dom"/>
</dbReference>
<dbReference type="NCBIfam" id="TIGR00407">
    <property type="entry name" value="proA"/>
    <property type="match status" value="1"/>
</dbReference>
<dbReference type="KEGG" id="nli:G3M70_15475"/>
<dbReference type="GO" id="GO:0004350">
    <property type="term" value="F:glutamate-5-semialdehyde dehydrogenase activity"/>
    <property type="evidence" value="ECO:0007669"/>
    <property type="project" value="UniProtKB-UniRule"/>
</dbReference>
<dbReference type="HAMAP" id="MF_00412">
    <property type="entry name" value="ProA"/>
    <property type="match status" value="1"/>
</dbReference>
<dbReference type="InterPro" id="IPR020593">
    <property type="entry name" value="G-glutamylP_reductase_CS"/>
</dbReference>
<dbReference type="InterPro" id="IPR016163">
    <property type="entry name" value="Ald_DH_C"/>
</dbReference>
<dbReference type="InterPro" id="IPR016162">
    <property type="entry name" value="Ald_DH_N"/>
</dbReference>
<organism evidence="9 10">
    <name type="scientific">Candidatus Nitronauta litoralis</name>
    <dbReference type="NCBI Taxonomy" id="2705533"/>
    <lineage>
        <taxon>Bacteria</taxon>
        <taxon>Pseudomonadati</taxon>
        <taxon>Nitrospinota/Tectimicrobiota group</taxon>
        <taxon>Nitrospinota</taxon>
        <taxon>Nitrospinia</taxon>
        <taxon>Nitrospinales</taxon>
        <taxon>Nitrospinaceae</taxon>
        <taxon>Candidatus Nitronauta</taxon>
    </lineage>
</organism>
<dbReference type="PANTHER" id="PTHR11063">
    <property type="entry name" value="GLUTAMATE SEMIALDEHYDE DEHYDROGENASE"/>
    <property type="match status" value="1"/>
</dbReference>
<evidence type="ECO:0000256" key="5">
    <source>
        <dbReference type="ARBA" id="ARBA00023002"/>
    </source>
</evidence>
<dbReference type="FunFam" id="3.40.309.10:FF:000006">
    <property type="entry name" value="Gamma-glutamyl phosphate reductase"/>
    <property type="match status" value="1"/>
</dbReference>
<protein>
    <recommendedName>
        <fullName evidence="7">Gamma-glutamyl phosphate reductase</fullName>
        <shortName evidence="7">GPR</shortName>
        <ecNumber evidence="7">1.2.1.41</ecNumber>
    </recommendedName>
    <alternativeName>
        <fullName evidence="7">Glutamate-5-semialdehyde dehydrogenase</fullName>
    </alternativeName>
    <alternativeName>
        <fullName evidence="7">Glutamyl-gamma-semialdehyde dehydrogenase</fullName>
        <shortName evidence="7">GSA dehydrogenase</shortName>
    </alternativeName>
</protein>
<dbReference type="EMBL" id="CP048685">
    <property type="protein sequence ID" value="QPJ63198.1"/>
    <property type="molecule type" value="Genomic_DNA"/>
</dbReference>
<dbReference type="EC" id="1.2.1.41" evidence="7"/>
<dbReference type="Pfam" id="PF00171">
    <property type="entry name" value="Aldedh"/>
    <property type="match status" value="2"/>
</dbReference>
<evidence type="ECO:0000256" key="3">
    <source>
        <dbReference type="ARBA" id="ARBA00022650"/>
    </source>
</evidence>
<dbReference type="GO" id="GO:0050661">
    <property type="term" value="F:NADP binding"/>
    <property type="evidence" value="ECO:0007669"/>
    <property type="project" value="InterPro"/>
</dbReference>
<keyword evidence="5 7" id="KW-0560">Oxidoreductase</keyword>
<keyword evidence="4 7" id="KW-0521">NADP</keyword>
<feature type="domain" description="Aldehyde dehydrogenase" evidence="8">
    <location>
        <begin position="318"/>
        <end position="377"/>
    </location>
</feature>